<organism evidence="1 2">
    <name type="scientific">Candidatus Collierbacteria bacterium GW2011_GWC2_45_15</name>
    <dbReference type="NCBI Taxonomy" id="1618394"/>
    <lineage>
        <taxon>Bacteria</taxon>
        <taxon>Candidatus Collieribacteriota</taxon>
    </lineage>
</organism>
<dbReference type="EMBL" id="LCKM01000051">
    <property type="protein sequence ID" value="KKT96708.1"/>
    <property type="molecule type" value="Genomic_DNA"/>
</dbReference>
<protein>
    <submittedName>
        <fullName evidence="1">Uncharacterized protein</fullName>
    </submittedName>
</protein>
<evidence type="ECO:0000313" key="1">
    <source>
        <dbReference type="EMBL" id="KKT96708.1"/>
    </source>
</evidence>
<accession>A0A0G1LLC2</accession>
<comment type="caution">
    <text evidence="1">The sequence shown here is derived from an EMBL/GenBank/DDBJ whole genome shotgun (WGS) entry which is preliminary data.</text>
</comment>
<name>A0A0G1LLC2_9BACT</name>
<dbReference type="AlphaFoldDB" id="A0A0G1LLC2"/>
<sequence length="53" mass="5987">MNELLGHFNLKKPQNGSDYLPAQLAITPTLRPFVLVDTPIIRLYSDDGYCHLS</sequence>
<gene>
    <name evidence="1" type="ORF">UW99_C0051G0008</name>
</gene>
<evidence type="ECO:0000313" key="2">
    <source>
        <dbReference type="Proteomes" id="UP000034214"/>
    </source>
</evidence>
<dbReference type="Proteomes" id="UP000034214">
    <property type="component" value="Unassembled WGS sequence"/>
</dbReference>
<proteinExistence type="predicted"/>
<reference evidence="1 2" key="1">
    <citation type="journal article" date="2015" name="Nature">
        <title>rRNA introns, odd ribosomes, and small enigmatic genomes across a large radiation of phyla.</title>
        <authorList>
            <person name="Brown C.T."/>
            <person name="Hug L.A."/>
            <person name="Thomas B.C."/>
            <person name="Sharon I."/>
            <person name="Castelle C.J."/>
            <person name="Singh A."/>
            <person name="Wilkins M.J."/>
            <person name="Williams K.H."/>
            <person name="Banfield J.F."/>
        </authorList>
    </citation>
    <scope>NUCLEOTIDE SEQUENCE [LARGE SCALE GENOMIC DNA]</scope>
</reference>